<evidence type="ECO:0000313" key="4">
    <source>
        <dbReference type="EMBL" id="CAD8456583.1"/>
    </source>
</evidence>
<dbReference type="Gene3D" id="3.30.310.80">
    <property type="entry name" value="Kinase associated domain 1, KA1"/>
    <property type="match status" value="1"/>
</dbReference>
<feature type="region of interest" description="Disordered" evidence="3">
    <location>
        <begin position="14"/>
        <end position="36"/>
    </location>
</feature>
<gene>
    <name evidence="4" type="ORF">LAMO00422_LOCUS15530</name>
</gene>
<keyword evidence="2" id="KW-0067">ATP-binding</keyword>
<proteinExistence type="predicted"/>
<dbReference type="GO" id="GO:0005524">
    <property type="term" value="F:ATP binding"/>
    <property type="evidence" value="ECO:0007669"/>
    <property type="project" value="UniProtKB-KW"/>
</dbReference>
<name>A0A7S0DL33_9EUKA</name>
<dbReference type="SUPFAM" id="SSF103243">
    <property type="entry name" value="KA1-like"/>
    <property type="match status" value="1"/>
</dbReference>
<keyword evidence="1" id="KW-0547">Nucleotide-binding</keyword>
<sequence length="145" mass="15526">MVVTSGYKALQSAKDVKNGRNGGHSSAPTTLTSGMSQRSGGTWTIGHAAYVKPDQLLRQICMALRDAGCTWTKCGSYALRIKRQGITNGVAFNGRGCSKLAVGAKLQIYKAPRNQIVLDVEKLFGDVFPFMQLCSSIVSAVSKKP</sequence>
<dbReference type="AlphaFoldDB" id="A0A7S0DL33"/>
<reference evidence="4" key="1">
    <citation type="submission" date="2021-01" db="EMBL/GenBank/DDBJ databases">
        <authorList>
            <person name="Corre E."/>
            <person name="Pelletier E."/>
            <person name="Niang G."/>
            <person name="Scheremetjew M."/>
            <person name="Finn R."/>
            <person name="Kale V."/>
            <person name="Holt S."/>
            <person name="Cochrane G."/>
            <person name="Meng A."/>
            <person name="Brown T."/>
            <person name="Cohen L."/>
        </authorList>
    </citation>
    <scope>NUCLEOTIDE SEQUENCE</scope>
    <source>
        <strain evidence="4">CCMP2058</strain>
    </source>
</reference>
<evidence type="ECO:0000256" key="2">
    <source>
        <dbReference type="ARBA" id="ARBA00022840"/>
    </source>
</evidence>
<evidence type="ECO:0000256" key="3">
    <source>
        <dbReference type="SAM" id="MobiDB-lite"/>
    </source>
</evidence>
<evidence type="ECO:0000256" key="1">
    <source>
        <dbReference type="ARBA" id="ARBA00022741"/>
    </source>
</evidence>
<feature type="compositionally biased region" description="Polar residues" evidence="3">
    <location>
        <begin position="23"/>
        <end position="36"/>
    </location>
</feature>
<dbReference type="InterPro" id="IPR028375">
    <property type="entry name" value="KA1/Ssp2_C"/>
</dbReference>
<organism evidence="4">
    <name type="scientific">Amorphochlora amoebiformis</name>
    <dbReference type="NCBI Taxonomy" id="1561963"/>
    <lineage>
        <taxon>Eukaryota</taxon>
        <taxon>Sar</taxon>
        <taxon>Rhizaria</taxon>
        <taxon>Cercozoa</taxon>
        <taxon>Chlorarachniophyceae</taxon>
        <taxon>Amorphochlora</taxon>
    </lineage>
</organism>
<accession>A0A7S0DL33</accession>
<protein>
    <submittedName>
        <fullName evidence="4">Uncharacterized protein</fullName>
    </submittedName>
</protein>
<dbReference type="EMBL" id="HBEM01022742">
    <property type="protein sequence ID" value="CAD8456583.1"/>
    <property type="molecule type" value="Transcribed_RNA"/>
</dbReference>